<dbReference type="SUPFAM" id="SSF51206">
    <property type="entry name" value="cAMP-binding domain-like"/>
    <property type="match status" value="1"/>
</dbReference>
<dbReference type="Proteomes" id="UP000181951">
    <property type="component" value="Unassembled WGS sequence"/>
</dbReference>
<dbReference type="OrthoDB" id="109585at2"/>
<evidence type="ECO:0000256" key="2">
    <source>
        <dbReference type="ARBA" id="ARBA00023002"/>
    </source>
</evidence>
<dbReference type="InterPro" id="IPR000595">
    <property type="entry name" value="cNMP-bd_dom"/>
</dbReference>
<gene>
    <name evidence="5" type="ORF">SAMN05216267_105023</name>
</gene>
<evidence type="ECO:0000256" key="3">
    <source>
        <dbReference type="ARBA" id="ARBA00048132"/>
    </source>
</evidence>
<keyword evidence="6" id="KW-1185">Reference proteome</keyword>
<dbReference type="Pfam" id="PF00027">
    <property type="entry name" value="cNMP_binding"/>
    <property type="match status" value="1"/>
</dbReference>
<organism evidence="5 6">
    <name type="scientific">Actinacidiphila rubida</name>
    <dbReference type="NCBI Taxonomy" id="310780"/>
    <lineage>
        <taxon>Bacteria</taxon>
        <taxon>Bacillati</taxon>
        <taxon>Actinomycetota</taxon>
        <taxon>Actinomycetes</taxon>
        <taxon>Kitasatosporales</taxon>
        <taxon>Streptomycetaceae</taxon>
        <taxon>Actinacidiphila</taxon>
    </lineage>
</organism>
<dbReference type="Gene3D" id="3.50.50.60">
    <property type="entry name" value="FAD/NAD(P)-binding domain"/>
    <property type="match status" value="2"/>
</dbReference>
<keyword evidence="2" id="KW-0560">Oxidoreductase</keyword>
<dbReference type="Gene3D" id="2.60.120.10">
    <property type="entry name" value="Jelly Rolls"/>
    <property type="match status" value="1"/>
</dbReference>
<evidence type="ECO:0000259" key="4">
    <source>
        <dbReference type="PROSITE" id="PS50042"/>
    </source>
</evidence>
<keyword evidence="1" id="KW-0285">Flavoprotein</keyword>
<comment type="catalytic activity">
    <reaction evidence="3">
        <text>[thioredoxin]-dithiol + NADP(+) = [thioredoxin]-disulfide + NADPH + H(+)</text>
        <dbReference type="Rhea" id="RHEA:20345"/>
        <dbReference type="Rhea" id="RHEA-COMP:10698"/>
        <dbReference type="Rhea" id="RHEA-COMP:10700"/>
        <dbReference type="ChEBI" id="CHEBI:15378"/>
        <dbReference type="ChEBI" id="CHEBI:29950"/>
        <dbReference type="ChEBI" id="CHEBI:50058"/>
        <dbReference type="ChEBI" id="CHEBI:57783"/>
        <dbReference type="ChEBI" id="CHEBI:58349"/>
        <dbReference type="EC" id="1.8.1.9"/>
    </reaction>
</comment>
<dbReference type="InterPro" id="IPR014710">
    <property type="entry name" value="RmlC-like_jellyroll"/>
</dbReference>
<evidence type="ECO:0000256" key="1">
    <source>
        <dbReference type="ARBA" id="ARBA00022630"/>
    </source>
</evidence>
<dbReference type="GO" id="GO:0004791">
    <property type="term" value="F:thioredoxin-disulfide reductase (NADPH) activity"/>
    <property type="evidence" value="ECO:0007669"/>
    <property type="project" value="UniProtKB-EC"/>
</dbReference>
<protein>
    <submittedName>
        <fullName evidence="5">Thioredoxin reductase (NADPH)</fullName>
    </submittedName>
</protein>
<evidence type="ECO:0000313" key="5">
    <source>
        <dbReference type="EMBL" id="SEO88066.1"/>
    </source>
</evidence>
<dbReference type="PANTHER" id="PTHR48105">
    <property type="entry name" value="THIOREDOXIN REDUCTASE 1-RELATED-RELATED"/>
    <property type="match status" value="1"/>
</dbReference>
<reference evidence="5 6" key="1">
    <citation type="submission" date="2016-10" db="EMBL/GenBank/DDBJ databases">
        <authorList>
            <person name="de Groot N.N."/>
        </authorList>
    </citation>
    <scope>NUCLEOTIDE SEQUENCE [LARGE SCALE GENOMIC DNA]</scope>
    <source>
        <strain evidence="5 6">CGMCC 4.2026</strain>
    </source>
</reference>
<dbReference type="EMBL" id="FODD01000050">
    <property type="protein sequence ID" value="SEO88066.1"/>
    <property type="molecule type" value="Genomic_DNA"/>
</dbReference>
<dbReference type="PRINTS" id="PR00368">
    <property type="entry name" value="FADPNR"/>
</dbReference>
<feature type="domain" description="Cyclic nucleotide-binding" evidence="4">
    <location>
        <begin position="9"/>
        <end position="131"/>
    </location>
</feature>
<dbReference type="CDD" id="cd00038">
    <property type="entry name" value="CAP_ED"/>
    <property type="match status" value="1"/>
</dbReference>
<dbReference type="InterPro" id="IPR036188">
    <property type="entry name" value="FAD/NAD-bd_sf"/>
</dbReference>
<dbReference type="Pfam" id="PF07992">
    <property type="entry name" value="Pyr_redox_2"/>
    <property type="match status" value="1"/>
</dbReference>
<dbReference type="InterPro" id="IPR023753">
    <property type="entry name" value="FAD/NAD-binding_dom"/>
</dbReference>
<dbReference type="AlphaFoldDB" id="A0A1H8TBE5"/>
<sequence length="555" mass="58657">MSTPQEMDRWPDLSDEQWSRLRTYGTEENITDIGDILFDPGETGGPMLLVESGEIEILRPAWTGHGEVVVARYQERQFSGELNLLTGQSTFLSARVSQPGVVLRVGPESFRRLMDEDAELSDIVLRALLARREGLRTNAGASSMVIVGHDRSAAAMSLRTYAARQRQPHTWVAVDTPAGQALTQAADVAADEFPLVITTSGVLRRATPSVLADHLGMSYRPAAGKTLDLVVVGGGPAGLAAAVYGASEGLQTLVLDSLAAGGQAAASSRIENYLGFTSGISGADLTGRAMVQAEKFGARIASPCEVARLDASADLLQLLLRDGTEIRSKAAVIATGASYRSLVLPRWDDFLGAGIYYAATELEARACGQRPVAVVGGANSAGQAALFLAGRGCQVNLIVRGPDILVSMSSYLADRVLSHPAVRVHTSTEVTGLHGDEALQGLTIRSGLRDDRRQKELRCSGLFCFIGATPATHWLDGVALDDHGFILTDVGVDDALLDSCWTTLGRRPLPFETTLPRVFAAGDVRAGSMKRVAAAVGEGAGAIGSVHRALTSQAS</sequence>
<name>A0A1H8TBE5_9ACTN</name>
<dbReference type="InterPro" id="IPR050097">
    <property type="entry name" value="Ferredoxin-NADP_redctase_2"/>
</dbReference>
<evidence type="ECO:0000313" key="6">
    <source>
        <dbReference type="Proteomes" id="UP000181951"/>
    </source>
</evidence>
<dbReference type="RefSeq" id="WP_069462721.1">
    <property type="nucleotide sequence ID" value="NZ_FODD01000050.1"/>
</dbReference>
<proteinExistence type="predicted"/>
<dbReference type="PROSITE" id="PS50042">
    <property type="entry name" value="CNMP_BINDING_3"/>
    <property type="match status" value="1"/>
</dbReference>
<dbReference type="STRING" id="310780.SAMN05216267_105023"/>
<dbReference type="PRINTS" id="PR00469">
    <property type="entry name" value="PNDRDTASEII"/>
</dbReference>
<dbReference type="SUPFAM" id="SSF51905">
    <property type="entry name" value="FAD/NAD(P)-binding domain"/>
    <property type="match status" value="1"/>
</dbReference>
<dbReference type="InterPro" id="IPR018490">
    <property type="entry name" value="cNMP-bd_dom_sf"/>
</dbReference>
<accession>A0A1H8TBE5</accession>